<proteinExistence type="predicted"/>
<dbReference type="Pfam" id="PF00520">
    <property type="entry name" value="Ion_trans"/>
    <property type="match status" value="1"/>
</dbReference>
<dbReference type="Gene3D" id="1.20.120.350">
    <property type="entry name" value="Voltage-gated potassium channels. Chain C"/>
    <property type="match status" value="1"/>
</dbReference>
<comment type="subcellular location">
    <subcellularLocation>
        <location evidence="1">Membrane</location>
        <topology evidence="1">Multi-pass membrane protein</topology>
    </subcellularLocation>
</comment>
<accession>A0A0S4JCX2</accession>
<keyword evidence="3 5" id="KW-1133">Transmembrane helix</keyword>
<evidence type="ECO:0000313" key="7">
    <source>
        <dbReference type="EMBL" id="CUG88095.1"/>
    </source>
</evidence>
<sequence length="350" mass="39270">MALERVIEQNQNPWRVKVREALFPYTVPGAKRTMSTLGKYEGLMFVLYVVNMVILALPGGYDEPDGEKTMTLKGFELFFTVVYFFEIALSGLAFGFLDLLHPVRLVDFLLVAANLAILIGFYLGNLSWRFSLLPVRCSLRILRPFFVTTEFPNVRLFVVSVARSIMQLTDVTLLFIFFLLLEVCFKLVAVSDFYSFATLPESSAINFFGAPSTLSWNSSKLNSTLNTLSLDMTYSSIIPVHSVFGTIITSTNVSEKMLVEALYTFSSSFISYYPQGLYDYICASDYLLTGDLATNLATALTDPEYTPPQQKRYVRRSVRSAPKKRENLTFTGTGTVYPATFTQSASHSPS</sequence>
<dbReference type="InterPro" id="IPR027359">
    <property type="entry name" value="Volt_channel_dom_sf"/>
</dbReference>
<evidence type="ECO:0000259" key="6">
    <source>
        <dbReference type="Pfam" id="PF00520"/>
    </source>
</evidence>
<gene>
    <name evidence="7" type="ORF">BSAL_13670</name>
</gene>
<feature type="transmembrane region" description="Helical" evidence="5">
    <location>
        <begin position="40"/>
        <end position="57"/>
    </location>
</feature>
<evidence type="ECO:0000256" key="5">
    <source>
        <dbReference type="SAM" id="Phobius"/>
    </source>
</evidence>
<protein>
    <submittedName>
        <fullName evidence="7">Voltage-gated ion channel protein, putative</fullName>
    </submittedName>
</protein>
<keyword evidence="4 5" id="KW-0472">Membrane</keyword>
<feature type="transmembrane region" description="Helical" evidence="5">
    <location>
        <begin position="171"/>
        <end position="189"/>
    </location>
</feature>
<feature type="transmembrane region" description="Helical" evidence="5">
    <location>
        <begin position="104"/>
        <end position="124"/>
    </location>
</feature>
<dbReference type="GO" id="GO:0016020">
    <property type="term" value="C:membrane"/>
    <property type="evidence" value="ECO:0007669"/>
    <property type="project" value="UniProtKB-SubCell"/>
</dbReference>
<name>A0A0S4JCX2_BODSA</name>
<feature type="domain" description="Ion transport" evidence="6">
    <location>
        <begin position="41"/>
        <end position="181"/>
    </location>
</feature>
<organism evidence="7 8">
    <name type="scientific">Bodo saltans</name>
    <name type="common">Flagellated protozoan</name>
    <dbReference type="NCBI Taxonomy" id="75058"/>
    <lineage>
        <taxon>Eukaryota</taxon>
        <taxon>Discoba</taxon>
        <taxon>Euglenozoa</taxon>
        <taxon>Kinetoplastea</taxon>
        <taxon>Metakinetoplastina</taxon>
        <taxon>Eubodonida</taxon>
        <taxon>Bodonidae</taxon>
        <taxon>Bodo</taxon>
    </lineage>
</organism>
<reference evidence="8" key="1">
    <citation type="submission" date="2015-09" db="EMBL/GenBank/DDBJ databases">
        <authorList>
            <consortium name="Pathogen Informatics"/>
        </authorList>
    </citation>
    <scope>NUCLEOTIDE SEQUENCE [LARGE SCALE GENOMIC DNA]</scope>
    <source>
        <strain evidence="8">Lake Konstanz</strain>
    </source>
</reference>
<keyword evidence="2 5" id="KW-0812">Transmembrane</keyword>
<evidence type="ECO:0000256" key="3">
    <source>
        <dbReference type="ARBA" id="ARBA00022989"/>
    </source>
</evidence>
<evidence type="ECO:0000256" key="2">
    <source>
        <dbReference type="ARBA" id="ARBA00022692"/>
    </source>
</evidence>
<evidence type="ECO:0000313" key="8">
    <source>
        <dbReference type="Proteomes" id="UP000051952"/>
    </source>
</evidence>
<dbReference type="Proteomes" id="UP000051952">
    <property type="component" value="Unassembled WGS sequence"/>
</dbReference>
<feature type="non-terminal residue" evidence="7">
    <location>
        <position position="350"/>
    </location>
</feature>
<evidence type="ECO:0000256" key="4">
    <source>
        <dbReference type="ARBA" id="ARBA00023136"/>
    </source>
</evidence>
<dbReference type="GO" id="GO:0005216">
    <property type="term" value="F:monoatomic ion channel activity"/>
    <property type="evidence" value="ECO:0007669"/>
    <property type="project" value="InterPro"/>
</dbReference>
<feature type="transmembrane region" description="Helical" evidence="5">
    <location>
        <begin position="77"/>
        <end position="97"/>
    </location>
</feature>
<dbReference type="AlphaFoldDB" id="A0A0S4JCX2"/>
<keyword evidence="8" id="KW-1185">Reference proteome</keyword>
<evidence type="ECO:0000256" key="1">
    <source>
        <dbReference type="ARBA" id="ARBA00004141"/>
    </source>
</evidence>
<dbReference type="InterPro" id="IPR005821">
    <property type="entry name" value="Ion_trans_dom"/>
</dbReference>
<dbReference type="EMBL" id="CYKH01001615">
    <property type="protein sequence ID" value="CUG88095.1"/>
    <property type="molecule type" value="Genomic_DNA"/>
</dbReference>